<organism evidence="1">
    <name type="scientific">marine sediment metagenome</name>
    <dbReference type="NCBI Taxonomy" id="412755"/>
    <lineage>
        <taxon>unclassified sequences</taxon>
        <taxon>metagenomes</taxon>
        <taxon>ecological metagenomes</taxon>
    </lineage>
</organism>
<accession>X1LVH4</accession>
<protein>
    <submittedName>
        <fullName evidence="1">Uncharacterized protein</fullName>
    </submittedName>
</protein>
<proteinExistence type="predicted"/>
<dbReference type="AlphaFoldDB" id="X1LVH4"/>
<gene>
    <name evidence="1" type="ORF">S03H2_73180</name>
</gene>
<name>X1LVH4_9ZZZZ</name>
<feature type="non-terminal residue" evidence="1">
    <location>
        <position position="30"/>
    </location>
</feature>
<evidence type="ECO:0000313" key="1">
    <source>
        <dbReference type="EMBL" id="GAH98128.1"/>
    </source>
</evidence>
<sequence>LLELVPFSNEIELSQIHEICSFRGRFCEQA</sequence>
<feature type="non-terminal residue" evidence="1">
    <location>
        <position position="1"/>
    </location>
</feature>
<reference evidence="1" key="1">
    <citation type="journal article" date="2014" name="Front. Microbiol.">
        <title>High frequency of phylogenetically diverse reductive dehalogenase-homologous genes in deep subseafloor sedimentary metagenomes.</title>
        <authorList>
            <person name="Kawai M."/>
            <person name="Futagami T."/>
            <person name="Toyoda A."/>
            <person name="Takaki Y."/>
            <person name="Nishi S."/>
            <person name="Hori S."/>
            <person name="Arai W."/>
            <person name="Tsubouchi T."/>
            <person name="Morono Y."/>
            <person name="Uchiyama I."/>
            <person name="Ito T."/>
            <person name="Fujiyama A."/>
            <person name="Inagaki F."/>
            <person name="Takami H."/>
        </authorList>
    </citation>
    <scope>NUCLEOTIDE SEQUENCE</scope>
    <source>
        <strain evidence="1">Expedition CK06-06</strain>
    </source>
</reference>
<comment type="caution">
    <text evidence="1">The sequence shown here is derived from an EMBL/GenBank/DDBJ whole genome shotgun (WGS) entry which is preliminary data.</text>
</comment>
<dbReference type="EMBL" id="BARU01050028">
    <property type="protein sequence ID" value="GAH98128.1"/>
    <property type="molecule type" value="Genomic_DNA"/>
</dbReference>